<dbReference type="AlphaFoldDB" id="A0A0E9SSU3"/>
<evidence type="ECO:0000313" key="1">
    <source>
        <dbReference type="EMBL" id="JAH44307.1"/>
    </source>
</evidence>
<sequence length="20" mass="2071">MTAPPAEQCISSCCLCNGSR</sequence>
<reference evidence="1" key="2">
    <citation type="journal article" date="2015" name="Fish Shellfish Immunol.">
        <title>Early steps in the European eel (Anguilla anguilla)-Vibrio vulnificus interaction in the gills: Role of the RtxA13 toxin.</title>
        <authorList>
            <person name="Callol A."/>
            <person name="Pajuelo D."/>
            <person name="Ebbesson L."/>
            <person name="Teles M."/>
            <person name="MacKenzie S."/>
            <person name="Amaro C."/>
        </authorList>
    </citation>
    <scope>NUCLEOTIDE SEQUENCE</scope>
</reference>
<proteinExistence type="predicted"/>
<reference evidence="1" key="1">
    <citation type="submission" date="2014-11" db="EMBL/GenBank/DDBJ databases">
        <authorList>
            <person name="Amaro Gonzalez C."/>
        </authorList>
    </citation>
    <scope>NUCLEOTIDE SEQUENCE</scope>
</reference>
<dbReference type="EMBL" id="GBXM01064270">
    <property type="protein sequence ID" value="JAH44307.1"/>
    <property type="molecule type" value="Transcribed_RNA"/>
</dbReference>
<protein>
    <submittedName>
        <fullName evidence="1">Uncharacterized protein</fullName>
    </submittedName>
</protein>
<accession>A0A0E9SSU3</accession>
<organism evidence="1">
    <name type="scientific">Anguilla anguilla</name>
    <name type="common">European freshwater eel</name>
    <name type="synonym">Muraena anguilla</name>
    <dbReference type="NCBI Taxonomy" id="7936"/>
    <lineage>
        <taxon>Eukaryota</taxon>
        <taxon>Metazoa</taxon>
        <taxon>Chordata</taxon>
        <taxon>Craniata</taxon>
        <taxon>Vertebrata</taxon>
        <taxon>Euteleostomi</taxon>
        <taxon>Actinopterygii</taxon>
        <taxon>Neopterygii</taxon>
        <taxon>Teleostei</taxon>
        <taxon>Anguilliformes</taxon>
        <taxon>Anguillidae</taxon>
        <taxon>Anguilla</taxon>
    </lineage>
</organism>
<name>A0A0E9SSU3_ANGAN</name>